<dbReference type="InterPro" id="IPR003697">
    <property type="entry name" value="Maf-like"/>
</dbReference>
<name>A0ABW7FS85_9BURK</name>
<dbReference type="EC" id="3.6.1.-" evidence="5"/>
<comment type="subcellular location">
    <subcellularLocation>
        <location evidence="1 5">Cytoplasm</location>
    </subcellularLocation>
</comment>
<proteinExistence type="inferred from homology"/>
<dbReference type="CDD" id="cd00555">
    <property type="entry name" value="Maf"/>
    <property type="match status" value="1"/>
</dbReference>
<feature type="active site" description="Proton acceptor" evidence="5">
    <location>
        <position position="79"/>
    </location>
</feature>
<feature type="site" description="Important for substrate specificity" evidence="5">
    <location>
        <position position="22"/>
    </location>
</feature>
<dbReference type="NCBIfam" id="TIGR00172">
    <property type="entry name" value="maf"/>
    <property type="match status" value="1"/>
</dbReference>
<evidence type="ECO:0000256" key="4">
    <source>
        <dbReference type="ARBA" id="ARBA00023080"/>
    </source>
</evidence>
<evidence type="ECO:0000256" key="5">
    <source>
        <dbReference type="HAMAP-Rule" id="MF_00528"/>
    </source>
</evidence>
<dbReference type="SUPFAM" id="SSF52972">
    <property type="entry name" value="ITPase-like"/>
    <property type="match status" value="1"/>
</dbReference>
<dbReference type="HAMAP" id="MF_00528">
    <property type="entry name" value="Maf"/>
    <property type="match status" value="1"/>
</dbReference>
<comment type="function">
    <text evidence="5">Nucleoside triphosphate pyrophosphatase that hydrolyzes 7-methyl-GTP (m(7)GTP). May have a dual role in cell division arrest and in preventing the incorporation of modified nucleotides into cellular nucleic acids.</text>
</comment>
<keyword evidence="3 5" id="KW-0378">Hydrolase</keyword>
<reference evidence="6 7" key="1">
    <citation type="submission" date="2024-08" db="EMBL/GenBank/DDBJ databases">
        <authorList>
            <person name="Lu H."/>
        </authorList>
    </citation>
    <scope>NUCLEOTIDE SEQUENCE [LARGE SCALE GENOMIC DNA]</scope>
    <source>
        <strain evidence="6 7">BYS180W</strain>
    </source>
</reference>
<accession>A0ABW7FS85</accession>
<evidence type="ECO:0000313" key="6">
    <source>
        <dbReference type="EMBL" id="MFG6447194.1"/>
    </source>
</evidence>
<feature type="site" description="Important for substrate specificity" evidence="5">
    <location>
        <position position="164"/>
    </location>
</feature>
<dbReference type="Gene3D" id="3.90.950.10">
    <property type="match status" value="1"/>
</dbReference>
<keyword evidence="2 5" id="KW-0963">Cytoplasm</keyword>
<evidence type="ECO:0000256" key="1">
    <source>
        <dbReference type="ARBA" id="ARBA00004496"/>
    </source>
</evidence>
<evidence type="ECO:0000313" key="7">
    <source>
        <dbReference type="Proteomes" id="UP001606099"/>
    </source>
</evidence>
<keyword evidence="7" id="KW-1185">Reference proteome</keyword>
<evidence type="ECO:0000256" key="3">
    <source>
        <dbReference type="ARBA" id="ARBA00022801"/>
    </source>
</evidence>
<dbReference type="InterPro" id="IPR029001">
    <property type="entry name" value="ITPase-like_fam"/>
</dbReference>
<dbReference type="Proteomes" id="UP001606099">
    <property type="component" value="Unassembled WGS sequence"/>
</dbReference>
<dbReference type="Pfam" id="PF02545">
    <property type="entry name" value="Maf"/>
    <property type="match status" value="1"/>
</dbReference>
<comment type="caution">
    <text evidence="6">The sequence shown here is derived from an EMBL/GenBank/DDBJ whole genome shotgun (WGS) entry which is preliminary data.</text>
</comment>
<organism evidence="6 7">
    <name type="scientific">Roseateles rivi</name>
    <dbReference type="NCBI Taxonomy" id="3299028"/>
    <lineage>
        <taxon>Bacteria</taxon>
        <taxon>Pseudomonadati</taxon>
        <taxon>Pseudomonadota</taxon>
        <taxon>Betaproteobacteria</taxon>
        <taxon>Burkholderiales</taxon>
        <taxon>Sphaerotilaceae</taxon>
        <taxon>Roseateles</taxon>
    </lineage>
</organism>
<dbReference type="PIRSF" id="PIRSF006305">
    <property type="entry name" value="Maf"/>
    <property type="match status" value="1"/>
</dbReference>
<feature type="site" description="Important for substrate specificity" evidence="5">
    <location>
        <position position="80"/>
    </location>
</feature>
<dbReference type="EMBL" id="JBIGHZ010000001">
    <property type="protein sequence ID" value="MFG6447194.1"/>
    <property type="molecule type" value="Genomic_DNA"/>
</dbReference>
<dbReference type="PANTHER" id="PTHR43213">
    <property type="entry name" value="BIFUNCTIONAL DTTP/UTP PYROPHOSPHATASE/METHYLTRANSFERASE PROTEIN-RELATED"/>
    <property type="match status" value="1"/>
</dbReference>
<keyword evidence="4 5" id="KW-0546">Nucleotide metabolism</keyword>
<comment type="caution">
    <text evidence="5">Lacks conserved residue(s) required for the propagation of feature annotation.</text>
</comment>
<dbReference type="RefSeq" id="WP_394458811.1">
    <property type="nucleotide sequence ID" value="NZ_JBIGHZ010000001.1"/>
</dbReference>
<comment type="catalytic activity">
    <reaction evidence="5">
        <text>N(7)-methyl-GTP + H2O = N(7)-methyl-GMP + diphosphate + H(+)</text>
        <dbReference type="Rhea" id="RHEA:58744"/>
        <dbReference type="ChEBI" id="CHEBI:15377"/>
        <dbReference type="ChEBI" id="CHEBI:15378"/>
        <dbReference type="ChEBI" id="CHEBI:33019"/>
        <dbReference type="ChEBI" id="CHEBI:58285"/>
        <dbReference type="ChEBI" id="CHEBI:87133"/>
    </reaction>
</comment>
<evidence type="ECO:0000256" key="2">
    <source>
        <dbReference type="ARBA" id="ARBA00022490"/>
    </source>
</evidence>
<comment type="cofactor">
    <cofactor evidence="5">
        <name>a divalent metal cation</name>
        <dbReference type="ChEBI" id="CHEBI:60240"/>
    </cofactor>
</comment>
<sequence>MHAHSPTSTVAKALILASTSRYRKELLERLRLPFGCVAPEVDETPLPGEAPVQVATRLALAKALEVARRHPEAIVIGSDQVADLDGHSIGKPGTHVRAVEQLRAMRGRTVVFQTAVAVVCISSGFSSQALAQVQVRFRELSDAEIENYLHHEQPYDCAGSAKSEGLGIALLERIDSDDPTALIGLPLIRTAELLRQAGMNPLCHPPLP</sequence>
<protein>
    <recommendedName>
        <fullName evidence="5">7-methyl-GTP pyrophosphatase</fullName>
        <shortName evidence="5">m(7)GTP pyrophosphatase</shortName>
        <ecNumber evidence="5">3.6.1.-</ecNumber>
    </recommendedName>
</protein>
<gene>
    <name evidence="6" type="ORF">ACG0Z6_02930</name>
</gene>
<dbReference type="PANTHER" id="PTHR43213:SF10">
    <property type="entry name" value="7-METHYL-GTP PYROPHOSPHATASE"/>
    <property type="match status" value="1"/>
</dbReference>
<comment type="similarity">
    <text evidence="5">Belongs to the Maf family. YceF subfamily.</text>
</comment>